<dbReference type="InterPro" id="IPR029063">
    <property type="entry name" value="SAM-dependent_MTases_sf"/>
</dbReference>
<dbReference type="STRING" id="135651.G0N3F8"/>
<evidence type="ECO:0000313" key="2">
    <source>
        <dbReference type="Proteomes" id="UP000008068"/>
    </source>
</evidence>
<organism evidence="2">
    <name type="scientific">Caenorhabditis brenneri</name>
    <name type="common">Nematode worm</name>
    <dbReference type="NCBI Taxonomy" id="135651"/>
    <lineage>
        <taxon>Eukaryota</taxon>
        <taxon>Metazoa</taxon>
        <taxon>Ecdysozoa</taxon>
        <taxon>Nematoda</taxon>
        <taxon>Chromadorea</taxon>
        <taxon>Rhabditida</taxon>
        <taxon>Rhabditina</taxon>
        <taxon>Rhabditomorpha</taxon>
        <taxon>Rhabditoidea</taxon>
        <taxon>Rhabditidae</taxon>
        <taxon>Peloderinae</taxon>
        <taxon>Caenorhabditis</taxon>
    </lineage>
</organism>
<dbReference type="OMA" id="DDWEGVN"/>
<accession>G0N3F8</accession>
<dbReference type="AlphaFoldDB" id="G0N3F8"/>
<dbReference type="eggNOG" id="KOG2920">
    <property type="taxonomic scope" value="Eukaryota"/>
</dbReference>
<protein>
    <submittedName>
        <fullName evidence="1">Uncharacterized protein</fullName>
    </submittedName>
</protein>
<dbReference type="SUPFAM" id="SSF53335">
    <property type="entry name" value="S-adenosyl-L-methionine-dependent methyltransferases"/>
    <property type="match status" value="1"/>
</dbReference>
<dbReference type="Gene3D" id="3.40.50.150">
    <property type="entry name" value="Vaccinia Virus protein VP39"/>
    <property type="match status" value="1"/>
</dbReference>
<dbReference type="Proteomes" id="UP000008068">
    <property type="component" value="Unassembled WGS sequence"/>
</dbReference>
<dbReference type="HOGENOM" id="CLU_097314_0_0_1"/>
<dbReference type="EMBL" id="GL379834">
    <property type="protein sequence ID" value="EGT51600.1"/>
    <property type="molecule type" value="Genomic_DNA"/>
</dbReference>
<dbReference type="InParanoid" id="G0N3F8"/>
<gene>
    <name evidence="1" type="ORF">CAEBREN_17575</name>
</gene>
<evidence type="ECO:0000313" key="1">
    <source>
        <dbReference type="EMBL" id="EGT51600.1"/>
    </source>
</evidence>
<dbReference type="OrthoDB" id="1723750at2759"/>
<reference evidence="2" key="1">
    <citation type="submission" date="2011-07" db="EMBL/GenBank/DDBJ databases">
        <authorList>
            <consortium name="Caenorhabditis brenneri Sequencing and Analysis Consortium"/>
            <person name="Wilson R.K."/>
        </authorList>
    </citation>
    <scope>NUCLEOTIDE SEQUENCE [LARGE SCALE GENOMIC DNA]</scope>
    <source>
        <strain evidence="2">PB2801</strain>
    </source>
</reference>
<sequence length="243" mass="27785">MVLVIPTIPSVAPINCELSLDSGRCIKYVATRNANPKTHVAEELPMMRKNSHQDHHDDWEGVNTICHTIDNIVNVEMETDFFDGKSVLEIGFVTGLPSVYAFENGADEIAMHTMDKTSLELYCRPTLKRNNIPLNKTKVSCGTMEELRKFLGGKKYDIILAPDLLNRQEAEFEIVHEILHQGLSYDGICLFSCRTHYANVDGSLNAFLQLIKRRREFEPIERWSSPRTDIIQQKVFQLTRSLF</sequence>
<keyword evidence="2" id="KW-1185">Reference proteome</keyword>
<dbReference type="FunCoup" id="G0N3F8">
    <property type="interactions" value="62"/>
</dbReference>
<proteinExistence type="predicted"/>
<name>G0N3F8_CAEBE</name>